<feature type="coiled-coil region" evidence="7">
    <location>
        <begin position="39"/>
        <end position="66"/>
    </location>
</feature>
<dbReference type="GO" id="GO:0043093">
    <property type="term" value="P:FtsZ-dependent cytokinesis"/>
    <property type="evidence" value="ECO:0007669"/>
    <property type="project" value="TreeGrafter"/>
</dbReference>
<keyword evidence="2" id="KW-0132">Cell division</keyword>
<sequence>MWNNRPKLFILSLFGAILLMVLLGGDYNLASLWGLYQQKKALSGRVEELRIQNQMLADQIKQLKEDPQAIEKVARENLGMAGQGETIYRILPESRDSTIDSLKTGK</sequence>
<proteinExistence type="predicted"/>
<organism evidence="8 9">
    <name type="scientific">Candidatus Glassbacteria bacterium GWA2_58_10</name>
    <dbReference type="NCBI Taxonomy" id="1817865"/>
    <lineage>
        <taxon>Bacteria</taxon>
        <taxon>Candidatus Glassiibacteriota</taxon>
    </lineage>
</organism>
<evidence type="ECO:0000256" key="7">
    <source>
        <dbReference type="SAM" id="Coils"/>
    </source>
</evidence>
<gene>
    <name evidence="8" type="ORF">A2Z86_02400</name>
</gene>
<dbReference type="Proteomes" id="UP000176992">
    <property type="component" value="Unassembled WGS sequence"/>
</dbReference>
<keyword evidence="3" id="KW-0812">Transmembrane</keyword>
<keyword evidence="7" id="KW-0175">Coiled coil</keyword>
<dbReference type="AlphaFoldDB" id="A0A1F5YF78"/>
<evidence type="ECO:0000256" key="3">
    <source>
        <dbReference type="ARBA" id="ARBA00022692"/>
    </source>
</evidence>
<keyword evidence="6" id="KW-0131">Cell cycle</keyword>
<evidence type="ECO:0000256" key="1">
    <source>
        <dbReference type="ARBA" id="ARBA00022475"/>
    </source>
</evidence>
<name>A0A1F5YF78_9BACT</name>
<dbReference type="InterPro" id="IPR007060">
    <property type="entry name" value="FtsL/DivIC"/>
</dbReference>
<evidence type="ECO:0000256" key="4">
    <source>
        <dbReference type="ARBA" id="ARBA00022989"/>
    </source>
</evidence>
<keyword evidence="5" id="KW-0472">Membrane</keyword>
<keyword evidence="1" id="KW-1003">Cell membrane</keyword>
<dbReference type="PANTHER" id="PTHR37485">
    <property type="entry name" value="CELL DIVISION PROTEIN FTSB"/>
    <property type="match status" value="1"/>
</dbReference>
<evidence type="ECO:0000313" key="8">
    <source>
        <dbReference type="EMBL" id="OGF98626.1"/>
    </source>
</evidence>
<dbReference type="PANTHER" id="PTHR37485:SF1">
    <property type="entry name" value="CELL DIVISION PROTEIN FTSB"/>
    <property type="match status" value="1"/>
</dbReference>
<evidence type="ECO:0000313" key="9">
    <source>
        <dbReference type="Proteomes" id="UP000176992"/>
    </source>
</evidence>
<dbReference type="GO" id="GO:0030428">
    <property type="term" value="C:cell septum"/>
    <property type="evidence" value="ECO:0007669"/>
    <property type="project" value="TreeGrafter"/>
</dbReference>
<dbReference type="EMBL" id="MFIV01000072">
    <property type="protein sequence ID" value="OGF98626.1"/>
    <property type="molecule type" value="Genomic_DNA"/>
</dbReference>
<protein>
    <recommendedName>
        <fullName evidence="10">Cell division protein FtsB</fullName>
    </recommendedName>
</protein>
<keyword evidence="4" id="KW-1133">Transmembrane helix</keyword>
<reference evidence="8 9" key="1">
    <citation type="journal article" date="2016" name="Nat. Commun.">
        <title>Thousands of microbial genomes shed light on interconnected biogeochemical processes in an aquifer system.</title>
        <authorList>
            <person name="Anantharaman K."/>
            <person name="Brown C.T."/>
            <person name="Hug L.A."/>
            <person name="Sharon I."/>
            <person name="Castelle C.J."/>
            <person name="Probst A.J."/>
            <person name="Thomas B.C."/>
            <person name="Singh A."/>
            <person name="Wilkins M.J."/>
            <person name="Karaoz U."/>
            <person name="Brodie E.L."/>
            <person name="Williams K.H."/>
            <person name="Hubbard S.S."/>
            <person name="Banfield J.F."/>
        </authorList>
    </citation>
    <scope>NUCLEOTIDE SEQUENCE [LARGE SCALE GENOMIC DNA]</scope>
</reference>
<accession>A0A1F5YF78</accession>
<dbReference type="InterPro" id="IPR023081">
    <property type="entry name" value="Cell_div_FtsB"/>
</dbReference>
<comment type="caution">
    <text evidence="8">The sequence shown here is derived from an EMBL/GenBank/DDBJ whole genome shotgun (WGS) entry which is preliminary data.</text>
</comment>
<dbReference type="Pfam" id="PF04977">
    <property type="entry name" value="DivIC"/>
    <property type="match status" value="1"/>
</dbReference>
<evidence type="ECO:0000256" key="5">
    <source>
        <dbReference type="ARBA" id="ARBA00023136"/>
    </source>
</evidence>
<evidence type="ECO:0000256" key="2">
    <source>
        <dbReference type="ARBA" id="ARBA00022618"/>
    </source>
</evidence>
<evidence type="ECO:0000256" key="6">
    <source>
        <dbReference type="ARBA" id="ARBA00023306"/>
    </source>
</evidence>
<evidence type="ECO:0008006" key="10">
    <source>
        <dbReference type="Google" id="ProtNLM"/>
    </source>
</evidence>